<evidence type="ECO:0000313" key="2">
    <source>
        <dbReference type="EMBL" id="MER6981470.1"/>
    </source>
</evidence>
<name>A0ABV1WBD6_9ACTN</name>
<dbReference type="SUPFAM" id="SSF52317">
    <property type="entry name" value="Class I glutamine amidotransferase-like"/>
    <property type="match status" value="1"/>
</dbReference>
<protein>
    <submittedName>
        <fullName evidence="2">DJ-1/PfpI family protein</fullName>
    </submittedName>
</protein>
<dbReference type="InterPro" id="IPR002818">
    <property type="entry name" value="DJ-1/PfpI"/>
</dbReference>
<evidence type="ECO:0000313" key="3">
    <source>
        <dbReference type="Proteomes" id="UP001458415"/>
    </source>
</evidence>
<sequence length="124" mass="13092">MQRVERVVVLALDGVYPFELGIPSRILGAAGGRYEVLTCTVDGKPVRTSADFSLTVEHGPEILETADTVVITAMPPDRIPDELPGEVAAALARIPDRARVVSICTGAFVLAAAGLLDGRRATTH</sequence>
<feature type="domain" description="DJ-1/PfpI" evidence="1">
    <location>
        <begin position="6"/>
        <end position="124"/>
    </location>
</feature>
<comment type="caution">
    <text evidence="2">The sequence shown here is derived from an EMBL/GenBank/DDBJ whole genome shotgun (WGS) entry which is preliminary data.</text>
</comment>
<proteinExistence type="predicted"/>
<dbReference type="PANTHER" id="PTHR43130:SF3">
    <property type="entry name" value="HTH-TYPE TRANSCRIPTIONAL REGULATOR RV1931C"/>
    <property type="match status" value="1"/>
</dbReference>
<dbReference type="Pfam" id="PF01965">
    <property type="entry name" value="DJ-1_PfpI"/>
    <property type="match status" value="1"/>
</dbReference>
<reference evidence="2 3" key="1">
    <citation type="submission" date="2024-06" db="EMBL/GenBank/DDBJ databases">
        <title>The Natural Products Discovery Center: Release of the First 8490 Sequenced Strains for Exploring Actinobacteria Biosynthetic Diversity.</title>
        <authorList>
            <person name="Kalkreuter E."/>
            <person name="Kautsar S.A."/>
            <person name="Yang D."/>
            <person name="Bader C.D."/>
            <person name="Teijaro C.N."/>
            <person name="Fluegel L."/>
            <person name="Davis C.M."/>
            <person name="Simpson J.R."/>
            <person name="Lauterbach L."/>
            <person name="Steele A.D."/>
            <person name="Gui C."/>
            <person name="Meng S."/>
            <person name="Li G."/>
            <person name="Viehrig K."/>
            <person name="Ye F."/>
            <person name="Su P."/>
            <person name="Kiefer A.F."/>
            <person name="Nichols A."/>
            <person name="Cepeda A.J."/>
            <person name="Yan W."/>
            <person name="Fan B."/>
            <person name="Jiang Y."/>
            <person name="Adhikari A."/>
            <person name="Zheng C.-J."/>
            <person name="Schuster L."/>
            <person name="Cowan T.M."/>
            <person name="Smanski M.J."/>
            <person name="Chevrette M.G."/>
            <person name="De Carvalho L.P.S."/>
            <person name="Shen B."/>
        </authorList>
    </citation>
    <scope>NUCLEOTIDE SEQUENCE [LARGE SCALE GENOMIC DNA]</scope>
    <source>
        <strain evidence="2 3">NPDC000634</strain>
    </source>
</reference>
<dbReference type="Gene3D" id="3.40.50.880">
    <property type="match status" value="1"/>
</dbReference>
<dbReference type="InterPro" id="IPR029062">
    <property type="entry name" value="Class_I_gatase-like"/>
</dbReference>
<dbReference type="PANTHER" id="PTHR43130">
    <property type="entry name" value="ARAC-FAMILY TRANSCRIPTIONAL REGULATOR"/>
    <property type="match status" value="1"/>
</dbReference>
<feature type="non-terminal residue" evidence="2">
    <location>
        <position position="124"/>
    </location>
</feature>
<gene>
    <name evidence="2" type="ORF">ABT317_32005</name>
</gene>
<evidence type="ECO:0000259" key="1">
    <source>
        <dbReference type="Pfam" id="PF01965"/>
    </source>
</evidence>
<dbReference type="InterPro" id="IPR052158">
    <property type="entry name" value="INH-QAR"/>
</dbReference>
<organism evidence="2 3">
    <name type="scientific">Streptomyces carpinensis</name>
    <dbReference type="NCBI Taxonomy" id="66369"/>
    <lineage>
        <taxon>Bacteria</taxon>
        <taxon>Bacillati</taxon>
        <taxon>Actinomycetota</taxon>
        <taxon>Actinomycetes</taxon>
        <taxon>Kitasatosporales</taxon>
        <taxon>Streptomycetaceae</taxon>
        <taxon>Streptomyces</taxon>
    </lineage>
</organism>
<keyword evidence="3" id="KW-1185">Reference proteome</keyword>
<dbReference type="EMBL" id="JBEPCU010000773">
    <property type="protein sequence ID" value="MER6981470.1"/>
    <property type="molecule type" value="Genomic_DNA"/>
</dbReference>
<dbReference type="Proteomes" id="UP001458415">
    <property type="component" value="Unassembled WGS sequence"/>
</dbReference>
<accession>A0ABV1WBD6</accession>